<reference evidence="2" key="3">
    <citation type="submission" date="2019-06" db="EMBL/GenBank/DDBJ databases">
        <title>A comparative analysis of the Nautiliaceae.</title>
        <authorList>
            <person name="Grosche A."/>
            <person name="Smedile F."/>
            <person name="Vetriani C."/>
        </authorList>
    </citation>
    <scope>NUCLEOTIDE SEQUENCE</scope>
    <source>
        <strain evidence="2">TB6</strain>
    </source>
</reference>
<evidence type="ECO:0000313" key="5">
    <source>
        <dbReference type="Proteomes" id="UP000298805"/>
    </source>
</evidence>
<evidence type="ECO:0000313" key="2">
    <source>
        <dbReference type="EMBL" id="QCI27925.1"/>
    </source>
</evidence>
<dbReference type="Proteomes" id="UP000298805">
    <property type="component" value="Chromosome"/>
</dbReference>
<feature type="signal peptide" evidence="1">
    <location>
        <begin position="1"/>
        <end position="17"/>
    </location>
</feature>
<feature type="chain" id="PRO_5042546217" evidence="1">
    <location>
        <begin position="18"/>
        <end position="101"/>
    </location>
</feature>
<evidence type="ECO:0000313" key="3">
    <source>
        <dbReference type="EMBL" id="ROR39897.1"/>
    </source>
</evidence>
<accession>A0AAJ4RCM8</accession>
<evidence type="ECO:0000313" key="4">
    <source>
        <dbReference type="Proteomes" id="UP000272781"/>
    </source>
</evidence>
<sequence length="101" mass="11600">MKKFLLFTMLMSTLLFAKDIVYIHAYATYPCPSGKDLKGKGEYLIPNNTKGVVLQWNKKYTKKGSIFAQADMWVESKVKILNGPLKGKILMIPHIYLFLKK</sequence>
<dbReference type="RefSeq" id="WP_123352282.1">
    <property type="nucleotide sequence ID" value="NZ_CP027432.2"/>
</dbReference>
<dbReference type="EMBL" id="RJVK01000002">
    <property type="protein sequence ID" value="ROR39897.1"/>
    <property type="molecule type" value="Genomic_DNA"/>
</dbReference>
<gene>
    <name evidence="2" type="ORF">C6V80_02760</name>
    <name evidence="3" type="ORF">EDC58_0876</name>
</gene>
<name>A0AAJ4RCM8_9BACT</name>
<dbReference type="AlphaFoldDB" id="A0AAJ4RCM8"/>
<reference evidence="3 4" key="2">
    <citation type="submission" date="2018-11" db="EMBL/GenBank/DDBJ databases">
        <title>Genomic Encyclopedia of Type Strains, Phase IV (KMG-IV): sequencing the most valuable type-strain genomes for metagenomic binning, comparative biology and taxonomic classification.</title>
        <authorList>
            <person name="Goeker M."/>
        </authorList>
    </citation>
    <scope>NUCLEOTIDE SEQUENCE [LARGE SCALE GENOMIC DNA]</scope>
    <source>
        <strain evidence="3 4">DSM 27783</strain>
    </source>
</reference>
<dbReference type="EMBL" id="CP027432">
    <property type="protein sequence ID" value="QCI27925.1"/>
    <property type="molecule type" value="Genomic_DNA"/>
</dbReference>
<protein>
    <submittedName>
        <fullName evidence="3">Uncharacterized protein</fullName>
    </submittedName>
</protein>
<proteinExistence type="predicted"/>
<evidence type="ECO:0000256" key="1">
    <source>
        <dbReference type="SAM" id="SignalP"/>
    </source>
</evidence>
<organism evidence="3 4">
    <name type="scientific">Caminibacter pacificus</name>
    <dbReference type="NCBI Taxonomy" id="1424653"/>
    <lineage>
        <taxon>Bacteria</taxon>
        <taxon>Pseudomonadati</taxon>
        <taxon>Campylobacterota</taxon>
        <taxon>Epsilonproteobacteria</taxon>
        <taxon>Nautiliales</taxon>
        <taxon>Nautiliaceae</taxon>
        <taxon>Caminibacter</taxon>
    </lineage>
</organism>
<dbReference type="Proteomes" id="UP000272781">
    <property type="component" value="Unassembled WGS sequence"/>
</dbReference>
<keyword evidence="5" id="KW-1185">Reference proteome</keyword>
<keyword evidence="1" id="KW-0732">Signal</keyword>
<reference evidence="5" key="1">
    <citation type="submission" date="2018-03" db="EMBL/GenBank/DDBJ databases">
        <title>A comparative analysis of the Nautiliaceae.</title>
        <authorList>
            <person name="Grosche A."/>
            <person name="Smedile F."/>
            <person name="Vetriani C."/>
        </authorList>
    </citation>
    <scope>NUCLEOTIDE SEQUENCE [LARGE SCALE GENOMIC DNA]</scope>
    <source>
        <strain evidence="5">TB6</strain>
    </source>
</reference>